<name>A0A6N4SU66_CYTH3</name>
<dbReference type="AlphaFoldDB" id="A0A6N4SU66"/>
<dbReference type="GO" id="GO:0005886">
    <property type="term" value="C:plasma membrane"/>
    <property type="evidence" value="ECO:0007669"/>
    <property type="project" value="TreeGrafter"/>
</dbReference>
<dbReference type="GO" id="GO:0090313">
    <property type="term" value="P:regulation of protein targeting to membrane"/>
    <property type="evidence" value="ECO:0007669"/>
    <property type="project" value="TreeGrafter"/>
</dbReference>
<evidence type="ECO:0008006" key="4">
    <source>
        <dbReference type="Google" id="ProtNLM"/>
    </source>
</evidence>
<reference evidence="2 3" key="1">
    <citation type="journal article" date="2007" name="Appl. Environ. Microbiol.">
        <title>Genome sequence of the cellulolytic gliding bacterium Cytophaga hutchinsonii.</title>
        <authorList>
            <person name="Xie G."/>
            <person name="Bruce D.C."/>
            <person name="Challacombe J.F."/>
            <person name="Chertkov O."/>
            <person name="Detter J.C."/>
            <person name="Gilna P."/>
            <person name="Han C.S."/>
            <person name="Lucas S."/>
            <person name="Misra M."/>
            <person name="Myers G.L."/>
            <person name="Richardson P."/>
            <person name="Tapia R."/>
            <person name="Thayer N."/>
            <person name="Thompson L.S."/>
            <person name="Brettin T.S."/>
            <person name="Henrissat B."/>
            <person name="Wilson D.B."/>
            <person name="McBride M.J."/>
        </authorList>
    </citation>
    <scope>NUCLEOTIDE SEQUENCE [LARGE SCALE GENOMIC DNA]</scope>
    <source>
        <strain evidence="3">ATCC 33406 / DSM 1761 / CIP 103989 / NBRC 15051 / NCIMB 9469 / D465</strain>
    </source>
</reference>
<accession>A0A6N4SU66</accession>
<protein>
    <recommendedName>
        <fullName evidence="4">AsmA-like C-terminal domain-containing protein</fullName>
    </recommendedName>
</protein>
<feature type="transmembrane region" description="Helical" evidence="1">
    <location>
        <begin position="12"/>
        <end position="31"/>
    </location>
</feature>
<dbReference type="KEGG" id="chu:CHU_2670"/>
<evidence type="ECO:0000313" key="2">
    <source>
        <dbReference type="EMBL" id="ABG59922.1"/>
    </source>
</evidence>
<gene>
    <name evidence="2" type="ordered locus">CHU_2670</name>
</gene>
<evidence type="ECO:0000256" key="1">
    <source>
        <dbReference type="SAM" id="Phobius"/>
    </source>
</evidence>
<keyword evidence="1" id="KW-1133">Transmembrane helix</keyword>
<dbReference type="PANTHER" id="PTHR30441:SF8">
    <property type="entry name" value="DUF748 DOMAIN-CONTAINING PROTEIN"/>
    <property type="match status" value="1"/>
</dbReference>
<keyword evidence="3" id="KW-1185">Reference proteome</keyword>
<dbReference type="Proteomes" id="UP000001822">
    <property type="component" value="Chromosome"/>
</dbReference>
<dbReference type="RefSeq" id="WP_011586032.1">
    <property type="nucleotide sequence ID" value="NC_008255.1"/>
</dbReference>
<evidence type="ECO:0000313" key="3">
    <source>
        <dbReference type="Proteomes" id="UP000001822"/>
    </source>
</evidence>
<organism evidence="2 3">
    <name type="scientific">Cytophaga hutchinsonii (strain ATCC 33406 / DSM 1761 / CIP 103989 / NBRC 15051 / NCIMB 9469 / D465)</name>
    <dbReference type="NCBI Taxonomy" id="269798"/>
    <lineage>
        <taxon>Bacteria</taxon>
        <taxon>Pseudomonadati</taxon>
        <taxon>Bacteroidota</taxon>
        <taxon>Cytophagia</taxon>
        <taxon>Cytophagales</taxon>
        <taxon>Cytophagaceae</taxon>
        <taxon>Cytophaga</taxon>
    </lineage>
</organism>
<sequence>MFLKYLKRIGLVLAALVALYFIAIATISVYYKKEIEQGVVSAINNRIKKPITIRKVSISPFTNFPFIAFRLHGVSLPKSTESTVPFVEIGEFEVLFSPHNILMKRYKVEQITLEDGKIDARVDSLGVRDFDIFYKDDSTRKKPNDIADFSIETVKFNNIEVFYKNMYKTKQVHLTFKGTETQLTLTSNVLNGDFVGEIYSNEVTLRPGTLFKDSELHADFHFSYDIDAKLFSFENSVLRSKENSFLAKGNIDFKNKSLMHLNIVTQEADIKEVFRLIPVRWTQKLEPLKLAGNINAEADIHIRLLAGYQPEFDIDFSTNNFSINNENIHTTIDHMKFSGNLTSTDSIKIENYKITFKDFVALIGNTDTVRTSNLSVENFINPILKTDLKMKLKSKTLFDLVKFDKYTTVDGSIGVALHYDGPLNYIFRKSDVTPIMIGDIQLNHVNLKLNKVHFPFNDMNGKIAFRNDSIRIESLSVKSGKTDMLLNGTANKLFNSIFKDTTGLILNVNFTSNEFHFSDFNSAGQYKQADNNKSKPKRKIHVVENSRFILPYDMKGSFKGKVKTFTARNYHGNNIELDIKINNKIVKIVESMNSFGGIMNFTSSFTPVKNEIHCKSNISMQKFKIDEVFRAFNNFKQKMLNSDNIHGIVSGNIYSFFKLSSGLEMDTSSIYINGNYSINKLELTNVEPLLKLTKVGFDEKDLRHVTFENITSSINIKHHVIHIPRTLYVTNILYFYLDVQIKPDGESEFYVLLPIKNLKKKPKTDGLTNDSKAGLSIPLKITGKAGKLTVL</sequence>
<dbReference type="EMBL" id="CP000383">
    <property type="protein sequence ID" value="ABG59922.1"/>
    <property type="molecule type" value="Genomic_DNA"/>
</dbReference>
<dbReference type="PANTHER" id="PTHR30441">
    <property type="entry name" value="DUF748 DOMAIN-CONTAINING PROTEIN"/>
    <property type="match status" value="1"/>
</dbReference>
<keyword evidence="1" id="KW-0472">Membrane</keyword>
<proteinExistence type="predicted"/>
<keyword evidence="1" id="KW-0812">Transmembrane</keyword>
<dbReference type="InterPro" id="IPR052894">
    <property type="entry name" value="AsmA-related"/>
</dbReference>